<dbReference type="STRING" id="1798228.SAMN05216574_102157"/>
<dbReference type="GO" id="GO:0005524">
    <property type="term" value="F:ATP binding"/>
    <property type="evidence" value="ECO:0007669"/>
    <property type="project" value="TreeGrafter"/>
</dbReference>
<dbReference type="RefSeq" id="WP_092195347.1">
    <property type="nucleotide sequence ID" value="NZ_FOND01000002.1"/>
</dbReference>
<dbReference type="Proteomes" id="UP000198589">
    <property type="component" value="Unassembled WGS sequence"/>
</dbReference>
<dbReference type="SUPFAM" id="SSF52540">
    <property type="entry name" value="P-loop containing nucleoside triphosphate hydrolases"/>
    <property type="match status" value="1"/>
</dbReference>
<dbReference type="InterPro" id="IPR011006">
    <property type="entry name" value="CheY-like_superfamily"/>
</dbReference>
<evidence type="ECO:0000313" key="2">
    <source>
        <dbReference type="EMBL" id="SFE10183.1"/>
    </source>
</evidence>
<gene>
    <name evidence="2" type="ORF">SAMN05216574_102157</name>
</gene>
<dbReference type="NCBIfam" id="TIGR03815">
    <property type="entry name" value="CpaE_hom_Actino"/>
    <property type="match status" value="1"/>
</dbReference>
<dbReference type="Pfam" id="PF26563">
    <property type="entry name" value="Rv3660c_N"/>
    <property type="match status" value="1"/>
</dbReference>
<keyword evidence="2" id="KW-0547">Nucleotide-binding</keyword>
<keyword evidence="2" id="KW-0347">Helicase</keyword>
<dbReference type="InterPro" id="IPR050625">
    <property type="entry name" value="ParA/MinD_ATPase"/>
</dbReference>
<dbReference type="InterPro" id="IPR059050">
    <property type="entry name" value="Rv3660c_N"/>
</dbReference>
<dbReference type="SUPFAM" id="SSF52172">
    <property type="entry name" value="CheY-like"/>
    <property type="match status" value="1"/>
</dbReference>
<dbReference type="GO" id="GO:0016887">
    <property type="term" value="F:ATP hydrolysis activity"/>
    <property type="evidence" value="ECO:0007669"/>
    <property type="project" value="TreeGrafter"/>
</dbReference>
<dbReference type="GO" id="GO:0009898">
    <property type="term" value="C:cytoplasmic side of plasma membrane"/>
    <property type="evidence" value="ECO:0007669"/>
    <property type="project" value="TreeGrafter"/>
</dbReference>
<dbReference type="PANTHER" id="PTHR43384">
    <property type="entry name" value="SEPTUM SITE-DETERMINING PROTEIN MIND HOMOLOG, CHLOROPLASTIC-RELATED"/>
    <property type="match status" value="1"/>
</dbReference>
<evidence type="ECO:0000259" key="1">
    <source>
        <dbReference type="Pfam" id="PF26563"/>
    </source>
</evidence>
<dbReference type="GO" id="GO:0004386">
    <property type="term" value="F:helicase activity"/>
    <property type="evidence" value="ECO:0007669"/>
    <property type="project" value="UniProtKB-KW"/>
</dbReference>
<organism evidence="2 3">
    <name type="scientific">Blastococcus tunisiensis</name>
    <dbReference type="NCBI Taxonomy" id="1798228"/>
    <lineage>
        <taxon>Bacteria</taxon>
        <taxon>Bacillati</taxon>
        <taxon>Actinomycetota</taxon>
        <taxon>Actinomycetes</taxon>
        <taxon>Geodermatophilales</taxon>
        <taxon>Geodermatophilaceae</taxon>
        <taxon>Blastococcus</taxon>
    </lineage>
</organism>
<dbReference type="GO" id="GO:0005829">
    <property type="term" value="C:cytosol"/>
    <property type="evidence" value="ECO:0007669"/>
    <property type="project" value="TreeGrafter"/>
</dbReference>
<feature type="domain" description="Rv3660c-like CheY-like N-terminal" evidence="1">
    <location>
        <begin position="13"/>
        <end position="120"/>
    </location>
</feature>
<proteinExistence type="predicted"/>
<keyword evidence="2" id="KW-0067">ATP-binding</keyword>
<keyword evidence="2" id="KW-0378">Hydrolase</keyword>
<dbReference type="EMBL" id="FOND01000002">
    <property type="protein sequence ID" value="SFE10183.1"/>
    <property type="molecule type" value="Genomic_DNA"/>
</dbReference>
<evidence type="ECO:0000313" key="3">
    <source>
        <dbReference type="Proteomes" id="UP000198589"/>
    </source>
</evidence>
<keyword evidence="3" id="KW-1185">Reference proteome</keyword>
<name>A0A1I1XWC1_9ACTN</name>
<sequence>MSTSRPPARPLVVSTDERLLDDLLRLLATAGAEVELATGGPALRRAHRQAPLVLIGADALRSGALRALPRRPGVVVVADGDLPAADWAAAVEIGAERVAVLPADESWLLARCTAAVRDPVERGRLVVVGGSCGGAGASTVAAAVALVAAPGVTLVDVDPWGAGLDLLLGAEGADGLRWPDLAGLRGRVAGDALLAALPEVGGVSVLAAARSSPHPVPAEALEAVVDAACAIGCPVVVDVPRGAGEAALAVAAGADLAVLVVPARLRSATAARLLVEADDSVWAGARLVTRPVPGGLSREEVADLVGRPVLAELAHDRSAVPRAERGEPPLVTARSPFGVVARRVLAALPSRGGQP</sequence>
<reference evidence="3" key="1">
    <citation type="submission" date="2016-10" db="EMBL/GenBank/DDBJ databases">
        <authorList>
            <person name="Varghese N."/>
            <person name="Submissions S."/>
        </authorList>
    </citation>
    <scope>NUCLEOTIDE SEQUENCE [LARGE SCALE GENOMIC DNA]</scope>
    <source>
        <strain evidence="3">DSM 46838</strain>
    </source>
</reference>
<dbReference type="InterPro" id="IPR022521">
    <property type="entry name" value="Rv3660c"/>
</dbReference>
<protein>
    <submittedName>
        <fullName evidence="2">Helicase/secretion neighborhood CpaE-like protein</fullName>
    </submittedName>
</protein>
<accession>A0A1I1XWC1</accession>
<dbReference type="Gene3D" id="3.40.50.300">
    <property type="entry name" value="P-loop containing nucleotide triphosphate hydrolases"/>
    <property type="match status" value="1"/>
</dbReference>
<dbReference type="OrthoDB" id="3252838at2"/>
<dbReference type="GO" id="GO:0051782">
    <property type="term" value="P:negative regulation of cell division"/>
    <property type="evidence" value="ECO:0007669"/>
    <property type="project" value="TreeGrafter"/>
</dbReference>
<dbReference type="PANTHER" id="PTHR43384:SF11">
    <property type="entry name" value="SEPTUM SITE DETERMINING PROTEIN"/>
    <property type="match status" value="1"/>
</dbReference>
<dbReference type="AlphaFoldDB" id="A0A1I1XWC1"/>
<dbReference type="InterPro" id="IPR027417">
    <property type="entry name" value="P-loop_NTPase"/>
</dbReference>